<evidence type="ECO:0000313" key="3">
    <source>
        <dbReference type="EMBL" id="CAG06160.1"/>
    </source>
</evidence>
<protein>
    <submittedName>
        <fullName evidence="3">(spotted green pufferfish) hypothetical protein</fullName>
    </submittedName>
</protein>
<keyword evidence="1" id="KW-1133">Transmembrane helix</keyword>
<proteinExistence type="predicted"/>
<keyword evidence="1" id="KW-0812">Transmembrane</keyword>
<dbReference type="AlphaFoldDB" id="Q4RZM2"/>
<dbReference type="InterPro" id="IPR013099">
    <property type="entry name" value="K_chnl_dom"/>
</dbReference>
<feature type="transmembrane region" description="Helical" evidence="1">
    <location>
        <begin position="72"/>
        <end position="92"/>
    </location>
</feature>
<organism evidence="3">
    <name type="scientific">Tetraodon nigroviridis</name>
    <name type="common">Spotted green pufferfish</name>
    <name type="synonym">Chelonodon nigroviridis</name>
    <dbReference type="NCBI Taxonomy" id="99883"/>
    <lineage>
        <taxon>Eukaryota</taxon>
        <taxon>Metazoa</taxon>
        <taxon>Chordata</taxon>
        <taxon>Craniata</taxon>
        <taxon>Vertebrata</taxon>
        <taxon>Euteleostomi</taxon>
        <taxon>Actinopterygii</taxon>
        <taxon>Neopterygii</taxon>
        <taxon>Teleostei</taxon>
        <taxon>Neoteleostei</taxon>
        <taxon>Acanthomorphata</taxon>
        <taxon>Eupercaria</taxon>
        <taxon>Tetraodontiformes</taxon>
        <taxon>Tetradontoidea</taxon>
        <taxon>Tetraodontidae</taxon>
        <taxon>Tetraodon</taxon>
    </lineage>
</organism>
<accession>Q4RZM2</accession>
<name>Q4RZM2_TETNG</name>
<dbReference type="PRINTS" id="PR00169">
    <property type="entry name" value="KCHANNEL"/>
</dbReference>
<reference evidence="3" key="1">
    <citation type="journal article" date="2004" name="Nature">
        <title>Genome duplication in the teleost fish Tetraodon nigroviridis reveals the early vertebrate proto-karyotype.</title>
        <authorList>
            <person name="Jaillon O."/>
            <person name="Aury J.-M."/>
            <person name="Brunet F."/>
            <person name="Petit J.-L."/>
            <person name="Stange-Thomann N."/>
            <person name="Mauceli E."/>
            <person name="Bouneau L."/>
            <person name="Fischer C."/>
            <person name="Ozouf-Costaz C."/>
            <person name="Bernot A."/>
            <person name="Nicaud S."/>
            <person name="Jaffe D."/>
            <person name="Fisher S."/>
            <person name="Lutfalla G."/>
            <person name="Dossat C."/>
            <person name="Segurens B."/>
            <person name="Dasilva C."/>
            <person name="Salanoubat M."/>
            <person name="Levy M."/>
            <person name="Boudet N."/>
            <person name="Castellano S."/>
            <person name="Anthouard V."/>
            <person name="Jubin C."/>
            <person name="Castelli V."/>
            <person name="Katinka M."/>
            <person name="Vacherie B."/>
            <person name="Biemont C."/>
            <person name="Skalli Z."/>
            <person name="Cattolico L."/>
            <person name="Poulain J."/>
            <person name="De Berardinis V."/>
            <person name="Cruaud C."/>
            <person name="Duprat S."/>
            <person name="Brottier P."/>
            <person name="Coutanceau J.-P."/>
            <person name="Gouzy J."/>
            <person name="Parra G."/>
            <person name="Lardier G."/>
            <person name="Chapple C."/>
            <person name="McKernan K.J."/>
            <person name="McEwan P."/>
            <person name="Bosak S."/>
            <person name="Kellis M."/>
            <person name="Volff J.-N."/>
            <person name="Guigo R."/>
            <person name="Zody M.C."/>
            <person name="Mesirov J."/>
            <person name="Lindblad-Toh K."/>
            <person name="Birren B."/>
            <person name="Nusbaum C."/>
            <person name="Kahn D."/>
            <person name="Robinson-Rechavi M."/>
            <person name="Laudet V."/>
            <person name="Schachter V."/>
            <person name="Quetier F."/>
            <person name="Saurin W."/>
            <person name="Scarpelli C."/>
            <person name="Wincker P."/>
            <person name="Lander E.S."/>
            <person name="Weissenbach J."/>
            <person name="Roest Crollius H."/>
        </authorList>
    </citation>
    <scope>NUCLEOTIDE SEQUENCE [LARGE SCALE GENOMIC DNA]</scope>
</reference>
<dbReference type="Pfam" id="PF07885">
    <property type="entry name" value="Ion_trans_2"/>
    <property type="match status" value="1"/>
</dbReference>
<feature type="domain" description="Potassium channel" evidence="2">
    <location>
        <begin position="21"/>
        <end position="88"/>
    </location>
</feature>
<dbReference type="SUPFAM" id="SSF81324">
    <property type="entry name" value="Voltage-gated potassium channels"/>
    <property type="match status" value="1"/>
</dbReference>
<comment type="caution">
    <text evidence="3">The sequence shown here is derived from an EMBL/GenBank/DDBJ whole genome shotgun (WGS) entry which is preliminary data.</text>
</comment>
<dbReference type="KEGG" id="tng:GSTEN00026411G001"/>
<keyword evidence="1" id="KW-0472">Membrane</keyword>
<feature type="transmembrane region" description="Helical" evidence="1">
    <location>
        <begin position="41"/>
        <end position="60"/>
    </location>
</feature>
<evidence type="ECO:0000256" key="1">
    <source>
        <dbReference type="SAM" id="Phobius"/>
    </source>
</evidence>
<gene>
    <name evidence="3" type="ORF">GSTENG00026411001</name>
</gene>
<dbReference type="InterPro" id="IPR003937">
    <property type="entry name" value="K_chnl_volt-dep_KCNQ"/>
</dbReference>
<dbReference type="GO" id="GO:0005249">
    <property type="term" value="F:voltage-gated potassium channel activity"/>
    <property type="evidence" value="ECO:0007669"/>
    <property type="project" value="InterPro"/>
</dbReference>
<dbReference type="OrthoDB" id="8879391at2759"/>
<dbReference type="Gene3D" id="1.10.287.70">
    <property type="match status" value="1"/>
</dbReference>
<reference evidence="3" key="2">
    <citation type="submission" date="2004-02" db="EMBL/GenBank/DDBJ databases">
        <authorList>
            <consortium name="Genoscope"/>
            <consortium name="Whitehead Institute Centre for Genome Research"/>
        </authorList>
    </citation>
    <scope>NUCLEOTIDE SEQUENCE</scope>
</reference>
<dbReference type="PANTHER" id="PTHR47735">
    <property type="entry name" value="POTASSIUM VOLTAGE-GATED CHANNEL SUBFAMILY KQT MEMBER 4"/>
    <property type="match status" value="1"/>
</dbReference>
<evidence type="ECO:0000259" key="2">
    <source>
        <dbReference type="Pfam" id="PF07885"/>
    </source>
</evidence>
<feature type="transmembrane region" description="Helical" evidence="1">
    <location>
        <begin position="15"/>
        <end position="34"/>
    </location>
</feature>
<dbReference type="GO" id="GO:0008076">
    <property type="term" value="C:voltage-gated potassium channel complex"/>
    <property type="evidence" value="ECO:0007669"/>
    <property type="project" value="TreeGrafter"/>
</dbReference>
<dbReference type="EMBL" id="CAAE01014786">
    <property type="protein sequence ID" value="CAG06160.1"/>
    <property type="molecule type" value="Genomic_DNA"/>
</dbReference>
<sequence length="113" mass="12691">MKLGFNLCLQELVTAWYIGFLVLIFSSFLVYLVENKGNKEFATYADALWWGTITLTTIGYGDKTPKTWTGRMLSAGFALLGISFFALPAVSVKCFNFLKMFIVAVQLKLQSKL</sequence>
<dbReference type="PANTHER" id="PTHR47735:SF8">
    <property type="entry name" value="POTASSIUM VOLTAGE-GATED CHANNEL SUBFAMILY KQT MEMBER 5"/>
    <property type="match status" value="1"/>
</dbReference>